<evidence type="ECO:0000313" key="2">
    <source>
        <dbReference type="Proteomes" id="UP000430692"/>
    </source>
</evidence>
<sequence>MYWYDPYGAYLANQPQEPGVSQQAARKYSEDLLSKNVGQTITVYLTYEKNRERNSRVVYGVLRQVGRDFILVTDQETGKDNMLLNINVDFIEFNNRAHLASKK</sequence>
<gene>
    <name evidence="1" type="ORF">GSM42_08650</name>
</gene>
<dbReference type="AlphaFoldDB" id="A0A6I4W0I6"/>
<dbReference type="InterPro" id="IPR014099">
    <property type="entry name" value="Spore_coat_GerQ"/>
</dbReference>
<protein>
    <recommendedName>
        <fullName evidence="3">Spore coat protein GerQ</fullName>
    </recommendedName>
</protein>
<proteinExistence type="predicted"/>
<organism evidence="1 2">
    <name type="scientific">Shimazuella alba</name>
    <dbReference type="NCBI Taxonomy" id="2690964"/>
    <lineage>
        <taxon>Bacteria</taxon>
        <taxon>Bacillati</taxon>
        <taxon>Bacillota</taxon>
        <taxon>Bacilli</taxon>
        <taxon>Bacillales</taxon>
        <taxon>Thermoactinomycetaceae</taxon>
        <taxon>Shimazuella</taxon>
    </lineage>
</organism>
<dbReference type="EMBL" id="WUUL01000005">
    <property type="protein sequence ID" value="MXQ53792.1"/>
    <property type="molecule type" value="Genomic_DNA"/>
</dbReference>
<dbReference type="RefSeq" id="WP_160801153.1">
    <property type="nucleotide sequence ID" value="NZ_WUUL01000005.1"/>
</dbReference>
<accession>A0A6I4W0I6</accession>
<comment type="caution">
    <text evidence="1">The sequence shown here is derived from an EMBL/GenBank/DDBJ whole genome shotgun (WGS) entry which is preliminary data.</text>
</comment>
<evidence type="ECO:0008006" key="3">
    <source>
        <dbReference type="Google" id="ProtNLM"/>
    </source>
</evidence>
<dbReference type="Pfam" id="PF09671">
    <property type="entry name" value="Spore_GerQ"/>
    <property type="match status" value="1"/>
</dbReference>
<reference evidence="1 2" key="1">
    <citation type="submission" date="2019-12" db="EMBL/GenBank/DDBJ databases">
        <title>Whole-genome analyses of novel actinobacteria.</title>
        <authorList>
            <person name="Sahin N."/>
            <person name="Saygin H."/>
        </authorList>
    </citation>
    <scope>NUCLEOTIDE SEQUENCE [LARGE SCALE GENOMIC DNA]</scope>
    <source>
        <strain evidence="1 2">KC615</strain>
    </source>
</reference>
<dbReference type="Proteomes" id="UP000430692">
    <property type="component" value="Unassembled WGS sequence"/>
</dbReference>
<name>A0A6I4W0I6_9BACL</name>
<keyword evidence="2" id="KW-1185">Reference proteome</keyword>
<evidence type="ECO:0000313" key="1">
    <source>
        <dbReference type="EMBL" id="MXQ53792.1"/>
    </source>
</evidence>